<dbReference type="Gene3D" id="3.40.50.720">
    <property type="entry name" value="NAD(P)-binding Rossmann-like Domain"/>
    <property type="match status" value="1"/>
</dbReference>
<dbReference type="EMBL" id="MVBO01000291">
    <property type="protein sequence ID" value="OZJ01595.1"/>
    <property type="molecule type" value="Genomic_DNA"/>
</dbReference>
<feature type="non-terminal residue" evidence="5">
    <location>
        <position position="615"/>
    </location>
</feature>
<dbReference type="InterPro" id="IPR036188">
    <property type="entry name" value="FAD/NAD-bd_sf"/>
</dbReference>
<dbReference type="PROSITE" id="PS00624">
    <property type="entry name" value="GMC_OXRED_2"/>
    <property type="match status" value="1"/>
</dbReference>
<dbReference type="SUPFAM" id="SSF51735">
    <property type="entry name" value="NAD(P)-binding Rossmann-fold domains"/>
    <property type="match status" value="1"/>
</dbReference>
<feature type="domain" description="Glucose-methanol-choline oxidoreductase N-terminal" evidence="3">
    <location>
        <begin position="69"/>
        <end position="92"/>
    </location>
</feature>
<dbReference type="Pfam" id="PF05199">
    <property type="entry name" value="GMC_oxred_C"/>
    <property type="match status" value="1"/>
</dbReference>
<dbReference type="SUPFAM" id="SSF54373">
    <property type="entry name" value="FAD-linked reductases, C-terminal domain"/>
    <property type="match status" value="1"/>
</dbReference>
<dbReference type="InterPro" id="IPR013149">
    <property type="entry name" value="ADH-like_C"/>
</dbReference>
<reference evidence="5 6" key="1">
    <citation type="journal article" date="2017" name="Mycologia">
        <title>Bifiguratus adelaidae, gen. et sp. nov., a new member of Mucoromycotina in endophytic and soil-dwelling habitats.</title>
        <authorList>
            <person name="Torres-Cruz T.J."/>
            <person name="Billingsley Tobias T.L."/>
            <person name="Almatruk M."/>
            <person name="Hesse C."/>
            <person name="Kuske C.R."/>
            <person name="Desiro A."/>
            <person name="Benucci G.M."/>
            <person name="Bonito G."/>
            <person name="Stajich J.E."/>
            <person name="Dunlap C."/>
            <person name="Arnold A.E."/>
            <person name="Porras-Alfaro A."/>
        </authorList>
    </citation>
    <scope>NUCLEOTIDE SEQUENCE [LARGE SCALE GENOMIC DNA]</scope>
    <source>
        <strain evidence="5 6">AZ0501</strain>
    </source>
</reference>
<dbReference type="GO" id="GO:0050660">
    <property type="term" value="F:flavin adenine dinucleotide binding"/>
    <property type="evidence" value="ECO:0007669"/>
    <property type="project" value="InterPro"/>
</dbReference>
<dbReference type="OrthoDB" id="269227at2759"/>
<keyword evidence="2" id="KW-0274">FAD</keyword>
<keyword evidence="6" id="KW-1185">Reference proteome</keyword>
<organism evidence="5 6">
    <name type="scientific">Bifiguratus adelaidae</name>
    <dbReference type="NCBI Taxonomy" id="1938954"/>
    <lineage>
        <taxon>Eukaryota</taxon>
        <taxon>Fungi</taxon>
        <taxon>Fungi incertae sedis</taxon>
        <taxon>Mucoromycota</taxon>
        <taxon>Mucoromycotina</taxon>
        <taxon>Endogonomycetes</taxon>
        <taxon>Endogonales</taxon>
        <taxon>Endogonales incertae sedis</taxon>
        <taxon>Bifiguratus</taxon>
    </lineage>
</organism>
<gene>
    <name evidence="5" type="ORF">BZG36_05582</name>
</gene>
<comment type="similarity">
    <text evidence="1 2">Belongs to the GMC oxidoreductase family.</text>
</comment>
<evidence type="ECO:0000256" key="1">
    <source>
        <dbReference type="ARBA" id="ARBA00010790"/>
    </source>
</evidence>
<dbReference type="SUPFAM" id="SSF51905">
    <property type="entry name" value="FAD/NAD(P)-binding domain"/>
    <property type="match status" value="1"/>
</dbReference>
<dbReference type="Proteomes" id="UP000242875">
    <property type="component" value="Unassembled WGS sequence"/>
</dbReference>
<evidence type="ECO:0000256" key="2">
    <source>
        <dbReference type="RuleBase" id="RU003968"/>
    </source>
</evidence>
<comment type="caution">
    <text evidence="5">The sequence shown here is derived from an EMBL/GenBank/DDBJ whole genome shotgun (WGS) entry which is preliminary data.</text>
</comment>
<dbReference type="GO" id="GO:0016614">
    <property type="term" value="F:oxidoreductase activity, acting on CH-OH group of donors"/>
    <property type="evidence" value="ECO:0007669"/>
    <property type="project" value="InterPro"/>
</dbReference>
<dbReference type="PANTHER" id="PTHR11552">
    <property type="entry name" value="GLUCOSE-METHANOL-CHOLINE GMC OXIDOREDUCTASE"/>
    <property type="match status" value="1"/>
</dbReference>
<evidence type="ECO:0000259" key="4">
    <source>
        <dbReference type="PROSITE" id="PS00624"/>
    </source>
</evidence>
<evidence type="ECO:0000313" key="6">
    <source>
        <dbReference type="Proteomes" id="UP000242875"/>
    </source>
</evidence>
<dbReference type="Pfam" id="PF00107">
    <property type="entry name" value="ADH_zinc_N"/>
    <property type="match status" value="1"/>
</dbReference>
<accession>A0A261XTA6</accession>
<dbReference type="InterPro" id="IPR007867">
    <property type="entry name" value="GMC_OxRtase_C"/>
</dbReference>
<dbReference type="AlphaFoldDB" id="A0A261XTA6"/>
<dbReference type="InterPro" id="IPR000172">
    <property type="entry name" value="GMC_OxRdtase_N"/>
</dbReference>
<dbReference type="InterPro" id="IPR012132">
    <property type="entry name" value="GMC_OxRdtase"/>
</dbReference>
<name>A0A261XTA6_9FUNG</name>
<dbReference type="Gene3D" id="3.50.50.60">
    <property type="entry name" value="FAD/NAD(P)-binding domain"/>
    <property type="match status" value="1"/>
</dbReference>
<dbReference type="InterPro" id="IPR036291">
    <property type="entry name" value="NAD(P)-bd_dom_sf"/>
</dbReference>
<keyword evidence="2" id="KW-0285">Flavoprotein</keyword>
<proteinExistence type="inferred from homology"/>
<feature type="domain" description="Glucose-methanol-choline oxidoreductase N-terminal" evidence="4">
    <location>
        <begin position="245"/>
        <end position="259"/>
    </location>
</feature>
<dbReference type="Pfam" id="PF00732">
    <property type="entry name" value="GMC_oxred_N"/>
    <property type="match status" value="1"/>
</dbReference>
<dbReference type="PANTHER" id="PTHR11552:SF134">
    <property type="entry name" value="GLUCOSE-METHANOL-CHOLINE OXIDOREDUCTASE N-TERMINAL DOMAIN-CONTAINING PROTEIN"/>
    <property type="match status" value="1"/>
</dbReference>
<evidence type="ECO:0000259" key="3">
    <source>
        <dbReference type="PROSITE" id="PS00623"/>
    </source>
</evidence>
<dbReference type="PROSITE" id="PS00623">
    <property type="entry name" value="GMC_OXRED_1"/>
    <property type="match status" value="1"/>
</dbReference>
<sequence>MVNVDFIFVGAKEKPSVLLVEVGGDASDLNNRVPYERYLNAFIRPELDHGYLTTPQATLDGKQLPYARGKGLGGSSLINFMVYTRGASVDYDRWAELMGDDDWRWEKTQKRFQKIESFRADISSELRRYANPDMTSYGIQVSLPSELESKNEIVFEAAQELGYPTNLDHNLGNPIGMSLAAVTSGDGLRFTSASAYLADKKLENLTIWTNTRVARVILEGKTAVGVETTSGLKAMAKREVILCAGAVDTPKLLLLSGIGPLEELKKHDIEVKHQLEGVGKNLQDHCGVFLAEHMGPKFSSRLGTIMSDQRMNAAREQWTKEKTGPLVTQYASVCMGFVREPKVFESEEFKSLDPNVQRYLRDSTVPSFEIIANGPLIPPTYVFSDSDDGFLSIAAINMNPQSRGSINLQSSDPEMPPLIDFAYMSHPYDRHILIEGVRHAMQFVKTRTISKYWKSSINVPKSEQEQDIWIRQIQEGRLLLRLLGFQQFAVVDASKLKKVKCRVIGIAGNDDKCQWLRDLGFDVALNYKSPNFKKHMIAATPNLNDVYFDNFGGDILDLCLRRINQNARIVLCGAISQYNATNPKGPAYYSALITQRARMQGFIVFDYVSRYPEAI</sequence>
<protein>
    <recommendedName>
        <fullName evidence="3 4">Glucose-methanol-choline oxidoreductase N-terminal domain-containing protein</fullName>
    </recommendedName>
</protein>
<evidence type="ECO:0000313" key="5">
    <source>
        <dbReference type="EMBL" id="OZJ01595.1"/>
    </source>
</evidence>
<dbReference type="Gene3D" id="3.30.560.10">
    <property type="entry name" value="Glucose Oxidase, domain 3"/>
    <property type="match status" value="1"/>
</dbReference>